<dbReference type="STRING" id="755732.Fluta_0741"/>
<keyword evidence="3" id="KW-0804">Transcription</keyword>
<dbReference type="InterPro" id="IPR009057">
    <property type="entry name" value="Homeodomain-like_sf"/>
</dbReference>
<accession>F2II45</accession>
<dbReference type="InterPro" id="IPR054015">
    <property type="entry name" value="ExsA-like_N"/>
</dbReference>
<evidence type="ECO:0000256" key="1">
    <source>
        <dbReference type="ARBA" id="ARBA00023015"/>
    </source>
</evidence>
<sequence>MADQIQENMLFSCVHEQHFGTEQLVVNHALSIVISGRMEIFTPEGSRFFEEGKMGIMRKNTLLKTRKHPALDGQPFKSFTIFLTEDYLQQFALQNSLPAQERFTGNHLYEIPEESFISGFFQSLLPYFDKPDFFTSKMAALKTEEAVELLLRLDQSFYGFLFDFSKPFKIDLEAFMQKNYLFNIPLVEFARLSGRSLSTFKRDFTKIFQESPERWLKQQRLLEAKNLLQSTNIRPSDVYLHVGFENFSHFSNSFKNYFGFNASRLFNS</sequence>
<evidence type="ECO:0000313" key="6">
    <source>
        <dbReference type="Proteomes" id="UP000007463"/>
    </source>
</evidence>
<evidence type="ECO:0000313" key="5">
    <source>
        <dbReference type="EMBL" id="AEA42745.1"/>
    </source>
</evidence>
<evidence type="ECO:0000256" key="2">
    <source>
        <dbReference type="ARBA" id="ARBA00023125"/>
    </source>
</evidence>
<proteinExistence type="predicted"/>
<dbReference type="SMART" id="SM00342">
    <property type="entry name" value="HTH_ARAC"/>
    <property type="match status" value="1"/>
</dbReference>
<evidence type="ECO:0000259" key="4">
    <source>
        <dbReference type="PROSITE" id="PS01124"/>
    </source>
</evidence>
<name>F2II45_FLUTR</name>
<dbReference type="HOGENOM" id="CLU_073843_0_0_10"/>
<dbReference type="PROSITE" id="PS01124">
    <property type="entry name" value="HTH_ARAC_FAMILY_2"/>
    <property type="match status" value="1"/>
</dbReference>
<dbReference type="KEGG" id="fte:Fluta_0741"/>
<gene>
    <name evidence="5" type="ordered locus">Fluta_0741</name>
</gene>
<reference evidence="6" key="2">
    <citation type="submission" date="2011-02" db="EMBL/GenBank/DDBJ databases">
        <title>The complete genome of Fluviicola taffensis DSM 16823.</title>
        <authorList>
            <consortium name="US DOE Joint Genome Institute (JGI-PGF)"/>
            <person name="Lucas S."/>
            <person name="Copeland A."/>
            <person name="Lapidus A."/>
            <person name="Bruce D."/>
            <person name="Goodwin L."/>
            <person name="Pitluck S."/>
            <person name="Kyrpides N."/>
            <person name="Mavromatis K."/>
            <person name="Ivanova N."/>
            <person name="Mikhailova N."/>
            <person name="Pagani I."/>
            <person name="Chertkov O."/>
            <person name="Detter J.C."/>
            <person name="Han C."/>
            <person name="Tapia R."/>
            <person name="Land M."/>
            <person name="Hauser L."/>
            <person name="Markowitz V."/>
            <person name="Cheng J.-F."/>
            <person name="Hugenholtz P."/>
            <person name="Woyke T."/>
            <person name="Wu D."/>
            <person name="Tindall B."/>
            <person name="Pomrenke H.G."/>
            <person name="Brambilla E."/>
            <person name="Klenk H.-P."/>
            <person name="Eisen J.A."/>
        </authorList>
    </citation>
    <scope>NUCLEOTIDE SEQUENCE [LARGE SCALE GENOMIC DNA]</scope>
    <source>
        <strain evidence="6">DSM 16823 / RW262 / RW262</strain>
    </source>
</reference>
<dbReference type="SUPFAM" id="SSF46689">
    <property type="entry name" value="Homeodomain-like"/>
    <property type="match status" value="1"/>
</dbReference>
<dbReference type="eggNOG" id="COG2207">
    <property type="taxonomic scope" value="Bacteria"/>
</dbReference>
<protein>
    <submittedName>
        <fullName evidence="5">Transcriptional regulator, AraC family</fullName>
    </submittedName>
</protein>
<dbReference type="Pfam" id="PF22200">
    <property type="entry name" value="ExsA_N"/>
    <property type="match status" value="1"/>
</dbReference>
<evidence type="ECO:0000256" key="3">
    <source>
        <dbReference type="ARBA" id="ARBA00023163"/>
    </source>
</evidence>
<keyword evidence="6" id="KW-1185">Reference proteome</keyword>
<dbReference type="InterPro" id="IPR018060">
    <property type="entry name" value="HTH_AraC"/>
</dbReference>
<dbReference type="GO" id="GO:0043565">
    <property type="term" value="F:sequence-specific DNA binding"/>
    <property type="evidence" value="ECO:0007669"/>
    <property type="project" value="InterPro"/>
</dbReference>
<dbReference type="AlphaFoldDB" id="F2II45"/>
<keyword evidence="1" id="KW-0805">Transcription regulation</keyword>
<keyword evidence="2" id="KW-0238">DNA-binding</keyword>
<dbReference type="PANTHER" id="PTHR46796">
    <property type="entry name" value="HTH-TYPE TRANSCRIPTIONAL ACTIVATOR RHAS-RELATED"/>
    <property type="match status" value="1"/>
</dbReference>
<dbReference type="InterPro" id="IPR050204">
    <property type="entry name" value="AraC_XylS_family_regulators"/>
</dbReference>
<dbReference type="OrthoDB" id="4480133at2"/>
<reference evidence="5 6" key="1">
    <citation type="journal article" date="2011" name="Stand. Genomic Sci.">
        <title>Complete genome sequence of the gliding freshwater bacterium Fluviicola taffensis type strain (RW262).</title>
        <authorList>
            <person name="Woyke T."/>
            <person name="Chertkov O."/>
            <person name="Lapidus A."/>
            <person name="Nolan M."/>
            <person name="Lucas S."/>
            <person name="Del Rio T.G."/>
            <person name="Tice H."/>
            <person name="Cheng J.F."/>
            <person name="Tapia R."/>
            <person name="Han C."/>
            <person name="Goodwin L."/>
            <person name="Pitluck S."/>
            <person name="Liolios K."/>
            <person name="Pagani I."/>
            <person name="Ivanova N."/>
            <person name="Huntemann M."/>
            <person name="Mavromatis K."/>
            <person name="Mikhailova N."/>
            <person name="Pati A."/>
            <person name="Chen A."/>
            <person name="Palaniappan K."/>
            <person name="Land M."/>
            <person name="Hauser L."/>
            <person name="Brambilla E.M."/>
            <person name="Rohde M."/>
            <person name="Mwirichia R."/>
            <person name="Sikorski J."/>
            <person name="Tindall B.J."/>
            <person name="Goker M."/>
            <person name="Bristow J."/>
            <person name="Eisen J.A."/>
            <person name="Markowitz V."/>
            <person name="Hugenholtz P."/>
            <person name="Klenk H.P."/>
            <person name="Kyrpides N.C."/>
        </authorList>
    </citation>
    <scope>NUCLEOTIDE SEQUENCE [LARGE SCALE GENOMIC DNA]</scope>
    <source>
        <strain evidence="6">DSM 16823 / RW262 / RW262</strain>
    </source>
</reference>
<dbReference type="Gene3D" id="1.10.10.60">
    <property type="entry name" value="Homeodomain-like"/>
    <property type="match status" value="2"/>
</dbReference>
<dbReference type="Pfam" id="PF12833">
    <property type="entry name" value="HTH_18"/>
    <property type="match status" value="1"/>
</dbReference>
<dbReference type="Proteomes" id="UP000007463">
    <property type="component" value="Chromosome"/>
</dbReference>
<dbReference type="GO" id="GO:0003700">
    <property type="term" value="F:DNA-binding transcription factor activity"/>
    <property type="evidence" value="ECO:0007669"/>
    <property type="project" value="InterPro"/>
</dbReference>
<dbReference type="RefSeq" id="WP_013685517.1">
    <property type="nucleotide sequence ID" value="NC_015321.1"/>
</dbReference>
<organism evidence="5 6">
    <name type="scientific">Fluviicola taffensis (strain DSM 16823 / NCIMB 13979 / RW262)</name>
    <dbReference type="NCBI Taxonomy" id="755732"/>
    <lineage>
        <taxon>Bacteria</taxon>
        <taxon>Pseudomonadati</taxon>
        <taxon>Bacteroidota</taxon>
        <taxon>Flavobacteriia</taxon>
        <taxon>Flavobacteriales</taxon>
        <taxon>Crocinitomicaceae</taxon>
        <taxon>Fluviicola</taxon>
    </lineage>
</organism>
<dbReference type="EMBL" id="CP002542">
    <property type="protein sequence ID" value="AEA42745.1"/>
    <property type="molecule type" value="Genomic_DNA"/>
</dbReference>
<dbReference type="PANTHER" id="PTHR46796:SF13">
    <property type="entry name" value="HTH-TYPE TRANSCRIPTIONAL ACTIVATOR RHAS"/>
    <property type="match status" value="1"/>
</dbReference>
<feature type="domain" description="HTH araC/xylS-type" evidence="4">
    <location>
        <begin position="170"/>
        <end position="268"/>
    </location>
</feature>